<dbReference type="AlphaFoldDB" id="A0A1N6M2C1"/>
<keyword evidence="1" id="KW-0732">Signal</keyword>
<proteinExistence type="predicted"/>
<sequence length="113" mass="12102">MKKSMLSSILLGSLLSFTAFAGTGTGTITQVIVHRDDSGHGVVMFTTQGNTDKAPCSSVANEWAFSLNNELGKAMYSLVLSAQAQAKPVVVKGMHQCNDWGDRETPLYIAVHN</sequence>
<feature type="chain" id="PRO_5012658678" evidence="1">
    <location>
        <begin position="22"/>
        <end position="113"/>
    </location>
</feature>
<evidence type="ECO:0000313" key="2">
    <source>
        <dbReference type="EMBL" id="SIO93583.1"/>
    </source>
</evidence>
<protein>
    <submittedName>
        <fullName evidence="2">Uncharacterized protein</fullName>
    </submittedName>
</protein>
<name>A0A1N6M2C1_9VIBR</name>
<dbReference type="Proteomes" id="UP000184774">
    <property type="component" value="Unassembled WGS sequence"/>
</dbReference>
<evidence type="ECO:0000256" key="1">
    <source>
        <dbReference type="SAM" id="SignalP"/>
    </source>
</evidence>
<feature type="signal peptide" evidence="1">
    <location>
        <begin position="1"/>
        <end position="21"/>
    </location>
</feature>
<gene>
    <name evidence="2" type="ORF">VSP9026_01253</name>
</gene>
<evidence type="ECO:0000313" key="3">
    <source>
        <dbReference type="Proteomes" id="UP000184774"/>
    </source>
</evidence>
<dbReference type="OrthoDB" id="5879266at2"/>
<organism evidence="2 3">
    <name type="scientific">Vibrio spartinae</name>
    <dbReference type="NCBI Taxonomy" id="1918945"/>
    <lineage>
        <taxon>Bacteria</taxon>
        <taxon>Pseudomonadati</taxon>
        <taxon>Pseudomonadota</taxon>
        <taxon>Gammaproteobacteria</taxon>
        <taxon>Vibrionales</taxon>
        <taxon>Vibrionaceae</taxon>
        <taxon>Vibrio</taxon>
    </lineage>
</organism>
<dbReference type="RefSeq" id="WP_074372159.1">
    <property type="nucleotide sequence ID" value="NZ_AP024907.1"/>
</dbReference>
<accession>A0A1N6M2C1</accession>
<reference evidence="2 3" key="1">
    <citation type="submission" date="2016-12" db="EMBL/GenBank/DDBJ databases">
        <authorList>
            <person name="Song W.-J."/>
            <person name="Kurnit D.M."/>
        </authorList>
    </citation>
    <scope>NUCLEOTIDE SEQUENCE [LARGE SCALE GENOMIC DNA]</scope>
    <source>
        <strain evidence="2 3">CECT 9026</strain>
    </source>
</reference>
<dbReference type="EMBL" id="FSSB01000009">
    <property type="protein sequence ID" value="SIO93583.1"/>
    <property type="molecule type" value="Genomic_DNA"/>
</dbReference>